<reference evidence="7" key="1">
    <citation type="submission" date="2016-01" db="EMBL/GenBank/DDBJ databases">
        <authorList>
            <person name="Peeters C."/>
        </authorList>
    </citation>
    <scope>NUCLEOTIDE SEQUENCE [LARGE SCALE GENOMIC DNA]</scope>
    <source>
        <strain evidence="7">LMG 29323</strain>
    </source>
</reference>
<proteinExistence type="predicted"/>
<dbReference type="GO" id="GO:0006107">
    <property type="term" value="P:oxaloacetate metabolic process"/>
    <property type="evidence" value="ECO:0007669"/>
    <property type="project" value="TreeGrafter"/>
</dbReference>
<dbReference type="GO" id="GO:0000287">
    <property type="term" value="F:magnesium ion binding"/>
    <property type="evidence" value="ECO:0007669"/>
    <property type="project" value="TreeGrafter"/>
</dbReference>
<evidence type="ECO:0000256" key="1">
    <source>
        <dbReference type="ARBA" id="ARBA00001946"/>
    </source>
</evidence>
<dbReference type="InterPro" id="IPR015813">
    <property type="entry name" value="Pyrv/PenolPyrv_kinase-like_dom"/>
</dbReference>
<accession>A0A158CWD9</accession>
<evidence type="ECO:0000256" key="5">
    <source>
        <dbReference type="PIRSR" id="PIRSR015582-2"/>
    </source>
</evidence>
<feature type="binding site" evidence="5">
    <location>
        <position position="127"/>
    </location>
    <ligand>
        <name>Mg(2+)</name>
        <dbReference type="ChEBI" id="CHEBI:18420"/>
    </ligand>
</feature>
<evidence type="ECO:0000256" key="4">
    <source>
        <dbReference type="PIRSR" id="PIRSR015582-1"/>
    </source>
</evidence>
<organism evidence="7 8">
    <name type="scientific">Caballeronia pedi</name>
    <dbReference type="NCBI Taxonomy" id="1777141"/>
    <lineage>
        <taxon>Bacteria</taxon>
        <taxon>Pseudomonadati</taxon>
        <taxon>Pseudomonadota</taxon>
        <taxon>Betaproteobacteria</taxon>
        <taxon>Burkholderiales</taxon>
        <taxon>Burkholderiaceae</taxon>
        <taxon>Caballeronia</taxon>
    </lineage>
</organism>
<feature type="domain" description="HpcH/HpaI aldolase/citrate lyase" evidence="6">
    <location>
        <begin position="5"/>
        <end position="227"/>
    </location>
</feature>
<dbReference type="PIRSF" id="PIRSF015582">
    <property type="entry name" value="Cit_lyase_B"/>
    <property type="match status" value="1"/>
</dbReference>
<dbReference type="AlphaFoldDB" id="A0A158CWD9"/>
<dbReference type="Pfam" id="PF03328">
    <property type="entry name" value="HpcH_HpaI"/>
    <property type="match status" value="1"/>
</dbReference>
<dbReference type="Proteomes" id="UP000054911">
    <property type="component" value="Unassembled WGS sequence"/>
</dbReference>
<feature type="binding site" evidence="4">
    <location>
        <position position="127"/>
    </location>
    <ligand>
        <name>substrate</name>
    </ligand>
</feature>
<dbReference type="EMBL" id="FCOE02000027">
    <property type="protein sequence ID" value="SAK86658.1"/>
    <property type="molecule type" value="Genomic_DNA"/>
</dbReference>
<evidence type="ECO:0000256" key="3">
    <source>
        <dbReference type="ARBA" id="ARBA00022842"/>
    </source>
</evidence>
<protein>
    <submittedName>
        <fullName evidence="7">Aldolase</fullName>
    </submittedName>
</protein>
<keyword evidence="8" id="KW-1185">Reference proteome</keyword>
<dbReference type="PANTHER" id="PTHR32308:SF0">
    <property type="entry name" value="HPCH_HPAI ALDOLASE_CITRATE LYASE DOMAIN-CONTAINING PROTEIN"/>
    <property type="match status" value="1"/>
</dbReference>
<dbReference type="RefSeq" id="WP_061178309.1">
    <property type="nucleotide sequence ID" value="NZ_FCOE02000027.1"/>
</dbReference>
<comment type="caution">
    <text evidence="7">The sequence shown here is derived from an EMBL/GenBank/DDBJ whole genome shotgun (WGS) entry which is preliminary data.</text>
</comment>
<evidence type="ECO:0000259" key="6">
    <source>
        <dbReference type="Pfam" id="PF03328"/>
    </source>
</evidence>
<gene>
    <name evidence="7" type="ORF">AWB80_05968</name>
</gene>
<dbReference type="OrthoDB" id="348111at2"/>
<dbReference type="InterPro" id="IPR011206">
    <property type="entry name" value="Citrate_lyase_beta/mcl1/mcl2"/>
</dbReference>
<dbReference type="InterPro" id="IPR005000">
    <property type="entry name" value="Aldolase/citrate-lyase_domain"/>
</dbReference>
<dbReference type="STRING" id="1777141.AWB80_05968"/>
<feature type="binding site" evidence="5">
    <location>
        <position position="158"/>
    </location>
    <ligand>
        <name>Mg(2+)</name>
        <dbReference type="ChEBI" id="CHEBI:18420"/>
    </ligand>
</feature>
<evidence type="ECO:0000313" key="7">
    <source>
        <dbReference type="EMBL" id="SAK86658.1"/>
    </source>
</evidence>
<dbReference type="InterPro" id="IPR040442">
    <property type="entry name" value="Pyrv_kinase-like_dom_sf"/>
</dbReference>
<feature type="binding site" evidence="4">
    <location>
        <position position="64"/>
    </location>
    <ligand>
        <name>substrate</name>
    </ligand>
</feature>
<dbReference type="Gene3D" id="3.20.20.60">
    <property type="entry name" value="Phosphoenolpyruvate-binding domains"/>
    <property type="match status" value="1"/>
</dbReference>
<keyword evidence="3 5" id="KW-0460">Magnesium</keyword>
<evidence type="ECO:0000313" key="8">
    <source>
        <dbReference type="Proteomes" id="UP000054911"/>
    </source>
</evidence>
<evidence type="ECO:0000256" key="2">
    <source>
        <dbReference type="ARBA" id="ARBA00022723"/>
    </source>
</evidence>
<keyword evidence="2 5" id="KW-0479">Metal-binding</keyword>
<comment type="cofactor">
    <cofactor evidence="1">
        <name>Mg(2+)</name>
        <dbReference type="ChEBI" id="CHEBI:18420"/>
    </cofactor>
</comment>
<dbReference type="PANTHER" id="PTHR32308">
    <property type="entry name" value="LYASE BETA SUBUNIT, PUTATIVE (AFU_ORTHOLOGUE AFUA_4G13030)-RELATED"/>
    <property type="match status" value="1"/>
</dbReference>
<dbReference type="GO" id="GO:0003824">
    <property type="term" value="F:catalytic activity"/>
    <property type="evidence" value="ECO:0007669"/>
    <property type="project" value="InterPro"/>
</dbReference>
<dbReference type="SUPFAM" id="SSF51621">
    <property type="entry name" value="Phosphoenolpyruvate/pyruvate domain"/>
    <property type="match status" value="1"/>
</dbReference>
<name>A0A158CWD9_9BURK</name>
<sequence>MALSRTFLFVPGNHARRVEKALAADVDAAILDLEDAVAASEKVATRAQVVDALQRAHRARGYVRINALDTEYAFGDLQAVVARGVDGIVLPKLESVEQLHTADWLITQIERERGLDANSVELMPIVETGAGFAVIDALCNAASQRVQRLKRFAFGAGDFCLDMNLVWSDDEFELQTYRSALVLASRAAGLQAPVDTVWVRLDDADGLARSAARARGMGFQGKLCIHPAQCDAVNRAFSPSAAEIGHARAVVEAFRRAEAEGVASIRLDGAFIDYPVAYRAQRVLDFAAQIDARANAA</sequence>